<sequence length="90" mass="10032">MKAKQEAKREAESYPAPLTPGHQMGWLHSEGRFFKCDHGGPAELAPVAIGPRAELVSQALLREGRDDFRHETFLQLFDESIATYMLSSSS</sequence>
<comment type="caution">
    <text evidence="2">The sequence shown here is derived from an EMBL/GenBank/DDBJ whole genome shotgun (WGS) entry which is preliminary data.</text>
</comment>
<proteinExistence type="predicted"/>
<accession>A0A8H6MKU7</accession>
<dbReference type="AlphaFoldDB" id="A0A8H6MKU7"/>
<reference evidence="2 3" key="1">
    <citation type="journal article" date="2020" name="Phytopathology">
        <title>Genome Sequence Resources of Colletotrichum truncatum, C. plurivorum, C. musicola, and C. sojae: Four Species Pathogenic to Soybean (Glycine max).</title>
        <authorList>
            <person name="Rogerio F."/>
            <person name="Boufleur T.R."/>
            <person name="Ciampi-Guillardi M."/>
            <person name="Sukno S.A."/>
            <person name="Thon M.R."/>
            <person name="Massola Junior N.S."/>
            <person name="Baroncelli R."/>
        </authorList>
    </citation>
    <scope>NUCLEOTIDE SEQUENCE [LARGE SCALE GENOMIC DNA]</scope>
    <source>
        <strain evidence="2 3">LFN0009</strain>
    </source>
</reference>
<evidence type="ECO:0000313" key="3">
    <source>
        <dbReference type="Proteomes" id="UP000652219"/>
    </source>
</evidence>
<organism evidence="2 3">
    <name type="scientific">Colletotrichum sojae</name>
    <dbReference type="NCBI Taxonomy" id="2175907"/>
    <lineage>
        <taxon>Eukaryota</taxon>
        <taxon>Fungi</taxon>
        <taxon>Dikarya</taxon>
        <taxon>Ascomycota</taxon>
        <taxon>Pezizomycotina</taxon>
        <taxon>Sordariomycetes</taxon>
        <taxon>Hypocreomycetidae</taxon>
        <taxon>Glomerellales</taxon>
        <taxon>Glomerellaceae</taxon>
        <taxon>Colletotrichum</taxon>
        <taxon>Colletotrichum orchidearum species complex</taxon>
    </lineage>
</organism>
<keyword evidence="3" id="KW-1185">Reference proteome</keyword>
<protein>
    <submittedName>
        <fullName evidence="2">Uncharacterized protein</fullName>
    </submittedName>
</protein>
<dbReference type="Proteomes" id="UP000652219">
    <property type="component" value="Unassembled WGS sequence"/>
</dbReference>
<evidence type="ECO:0000256" key="1">
    <source>
        <dbReference type="SAM" id="MobiDB-lite"/>
    </source>
</evidence>
<gene>
    <name evidence="2" type="ORF">CSOJ01_13855</name>
</gene>
<name>A0A8H6MKU7_9PEZI</name>
<dbReference type="EMBL" id="WIGN01000425">
    <property type="protein sequence ID" value="KAF6793752.1"/>
    <property type="molecule type" value="Genomic_DNA"/>
</dbReference>
<feature type="compositionally biased region" description="Basic and acidic residues" evidence="1">
    <location>
        <begin position="1"/>
        <end position="12"/>
    </location>
</feature>
<evidence type="ECO:0000313" key="2">
    <source>
        <dbReference type="EMBL" id="KAF6793752.1"/>
    </source>
</evidence>
<feature type="region of interest" description="Disordered" evidence="1">
    <location>
        <begin position="1"/>
        <end position="22"/>
    </location>
</feature>